<accession>A0A2C9A2W1</accession>
<dbReference type="SUPFAM" id="SSF49879">
    <property type="entry name" value="SMAD/FHA domain"/>
    <property type="match status" value="1"/>
</dbReference>
<dbReference type="EMBL" id="OCST01000006">
    <property type="protein sequence ID" value="SOE73707.1"/>
    <property type="molecule type" value="Genomic_DNA"/>
</dbReference>
<evidence type="ECO:0000313" key="3">
    <source>
        <dbReference type="Proteomes" id="UP000219440"/>
    </source>
</evidence>
<feature type="region of interest" description="Disordered" evidence="1">
    <location>
        <begin position="271"/>
        <end position="293"/>
    </location>
</feature>
<gene>
    <name evidence="2" type="ORF">SAMN06296378_2812</name>
</gene>
<dbReference type="InterPro" id="IPR008984">
    <property type="entry name" value="SMAD_FHA_dom_sf"/>
</dbReference>
<dbReference type="CDD" id="cd00060">
    <property type="entry name" value="FHA"/>
    <property type="match status" value="1"/>
</dbReference>
<sequence length="293" mass="31323">MTSTRPSRITLDIDLSFSVSIDSELISGTVSASGSAVTVFVDNPAAFLAGRASLRGGIPDIASGLVGSLADEGLTVTVEGPKGVLVSVGAVRPSLLSRLASGSTYVRLGGIRALLNALRRSPGSPQISMPPSTMFPIVPTVSRRVRRRVTTTHYLRGSGRPRLIFVVGSKVWDGTPPREFVLLDGTTVIGSGAEADLQLDGLELRHAEIRHDENDDYVFHLLTAPPQGQLGSDTRGLAPRGRILRTGARIELGPWRMGFFREEFADHGRPYGGRVGGELARQKRQPGPRGERA</sequence>
<evidence type="ECO:0008006" key="4">
    <source>
        <dbReference type="Google" id="ProtNLM"/>
    </source>
</evidence>
<name>A0A2C9A2W1_9MICO</name>
<evidence type="ECO:0000313" key="2">
    <source>
        <dbReference type="EMBL" id="SOE73707.1"/>
    </source>
</evidence>
<dbReference type="Proteomes" id="UP000219440">
    <property type="component" value="Unassembled WGS sequence"/>
</dbReference>
<keyword evidence="3" id="KW-1185">Reference proteome</keyword>
<dbReference type="RefSeq" id="WP_097061867.1">
    <property type="nucleotide sequence ID" value="NZ_BMLC01000001.1"/>
</dbReference>
<organism evidence="2 3">
    <name type="scientific">Salinibacterium xinjiangense</name>
    <dbReference type="NCBI Taxonomy" id="386302"/>
    <lineage>
        <taxon>Bacteria</taxon>
        <taxon>Bacillati</taxon>
        <taxon>Actinomycetota</taxon>
        <taxon>Actinomycetes</taxon>
        <taxon>Micrococcales</taxon>
        <taxon>Microbacteriaceae</taxon>
        <taxon>Salinibacterium</taxon>
    </lineage>
</organism>
<dbReference type="OrthoDB" id="5065133at2"/>
<dbReference type="AlphaFoldDB" id="A0A2C9A2W1"/>
<evidence type="ECO:0000256" key="1">
    <source>
        <dbReference type="SAM" id="MobiDB-lite"/>
    </source>
</evidence>
<protein>
    <recommendedName>
        <fullName evidence="4">FHA domain-containing protein</fullName>
    </recommendedName>
</protein>
<proteinExistence type="predicted"/>
<reference evidence="2 3" key="1">
    <citation type="submission" date="2017-09" db="EMBL/GenBank/DDBJ databases">
        <authorList>
            <person name="Ehlers B."/>
            <person name="Leendertz F.H."/>
        </authorList>
    </citation>
    <scope>NUCLEOTIDE SEQUENCE [LARGE SCALE GENOMIC DNA]</scope>
    <source>
        <strain evidence="2 3">CGMCC 1.05381</strain>
    </source>
</reference>